<dbReference type="EMBL" id="OZ075145">
    <property type="protein sequence ID" value="CAL5049322.1"/>
    <property type="molecule type" value="Genomic_DNA"/>
</dbReference>
<feature type="transmembrane region" description="Helical" evidence="2">
    <location>
        <begin position="57"/>
        <end position="77"/>
    </location>
</feature>
<feature type="compositionally biased region" description="Basic and acidic residues" evidence="1">
    <location>
        <begin position="303"/>
        <end position="312"/>
    </location>
</feature>
<feature type="transmembrane region" description="Helical" evidence="2">
    <location>
        <begin position="246"/>
        <end position="265"/>
    </location>
</feature>
<reference evidence="5 6" key="2">
    <citation type="submission" date="2024-10" db="EMBL/GenBank/DDBJ databases">
        <authorList>
            <person name="Ryan C."/>
        </authorList>
    </citation>
    <scope>NUCLEOTIDE SEQUENCE [LARGE SCALE GENOMIC DNA]</scope>
</reference>
<accession>A0ABC9E2N4</accession>
<dbReference type="EMBL" id="OZ075145">
    <property type="protein sequence ID" value="CAL5049284.1"/>
    <property type="molecule type" value="Genomic_DNA"/>
</dbReference>
<protein>
    <submittedName>
        <fullName evidence="5">Uncharacterized protein</fullName>
    </submittedName>
</protein>
<feature type="transmembrane region" description="Helical" evidence="2">
    <location>
        <begin position="202"/>
        <end position="219"/>
    </location>
</feature>
<proteinExistence type="predicted"/>
<feature type="transmembrane region" description="Helical" evidence="2">
    <location>
        <begin position="89"/>
        <end position="109"/>
    </location>
</feature>
<evidence type="ECO:0000256" key="2">
    <source>
        <dbReference type="SAM" id="Phobius"/>
    </source>
</evidence>
<evidence type="ECO:0000313" key="5">
    <source>
        <dbReference type="EMBL" id="CAL5049322.1"/>
    </source>
</evidence>
<organism evidence="5 6">
    <name type="scientific">Urochloa decumbens</name>
    <dbReference type="NCBI Taxonomy" id="240449"/>
    <lineage>
        <taxon>Eukaryota</taxon>
        <taxon>Viridiplantae</taxon>
        <taxon>Streptophyta</taxon>
        <taxon>Embryophyta</taxon>
        <taxon>Tracheophyta</taxon>
        <taxon>Spermatophyta</taxon>
        <taxon>Magnoliopsida</taxon>
        <taxon>Liliopsida</taxon>
        <taxon>Poales</taxon>
        <taxon>Poaceae</taxon>
        <taxon>PACMAD clade</taxon>
        <taxon>Panicoideae</taxon>
        <taxon>Panicodae</taxon>
        <taxon>Paniceae</taxon>
        <taxon>Melinidinae</taxon>
        <taxon>Urochloa</taxon>
    </lineage>
</organism>
<reference evidence="6" key="1">
    <citation type="submission" date="2024-06" db="EMBL/GenBank/DDBJ databases">
        <authorList>
            <person name="Ryan C."/>
        </authorList>
    </citation>
    <scope>NUCLEOTIDE SEQUENCE [LARGE SCALE GENOMIC DNA]</scope>
</reference>
<sequence length="416" mass="45543">MDHQDGNGAGETDFEKGIGYLNSRIQPVPLVFMILTVGMLMPLAVQASNEKKIHTPTIFFAYGNLLFWLCLFGLVYFRNPSPRHHRPRWYIAIKVLLHACVLWLVSLSFSLSLMMSMNVLVTFLTLAMAAAVVARRLWQCAKTGLRADVNEYKGCEEVIQQLVELSTTATSSLLGGWYGMAFFYFQNYPEEARDARFIPSEYLTFFTSVAVSLVLVKAVPRTLSSAVNDDDAPEARARPGEPRGHVLLLIGALYILLVGTALVIAASKVGRYAALALVPEAVALVVLCVKYAWPPPPPAAQQENRRRPRPENPEGQAGDGQPPYSFLGVPLAVLLGVLSYRVKDVRALSTLYDEVFVLLTAAAVVAALSGRLLAQLPPGQNHRSPAVQAAATCLMYFAFGLLLLSVLAFPGVMFGW</sequence>
<evidence type="ECO:0000313" key="4">
    <source>
        <dbReference type="EMBL" id="CAL5049291.1"/>
    </source>
</evidence>
<feature type="transmembrane region" description="Helical" evidence="2">
    <location>
        <begin position="324"/>
        <end position="343"/>
    </location>
</feature>
<dbReference type="AlphaFoldDB" id="A0ABC9E2N4"/>
<keyword evidence="2" id="KW-0472">Membrane</keyword>
<keyword evidence="6" id="KW-1185">Reference proteome</keyword>
<feature type="transmembrane region" description="Helical" evidence="2">
    <location>
        <begin position="355"/>
        <end position="374"/>
    </location>
</feature>
<name>A0ABC9E2N4_9POAL</name>
<feature type="transmembrane region" description="Helical" evidence="2">
    <location>
        <begin position="272"/>
        <end position="293"/>
    </location>
</feature>
<gene>
    <name evidence="3" type="ORF">URODEC1_LOCUS90921</name>
    <name evidence="4" type="ORF">URODEC1_LOCUS90924</name>
    <name evidence="5" type="ORF">URODEC1_LOCUS90938</name>
</gene>
<evidence type="ECO:0000313" key="3">
    <source>
        <dbReference type="EMBL" id="CAL5049284.1"/>
    </source>
</evidence>
<feature type="transmembrane region" description="Helical" evidence="2">
    <location>
        <begin position="28"/>
        <end position="45"/>
    </location>
</feature>
<feature type="region of interest" description="Disordered" evidence="1">
    <location>
        <begin position="297"/>
        <end position="322"/>
    </location>
</feature>
<evidence type="ECO:0000256" key="1">
    <source>
        <dbReference type="SAM" id="MobiDB-lite"/>
    </source>
</evidence>
<dbReference type="Proteomes" id="UP001497457">
    <property type="component" value="Chromosome 35b"/>
</dbReference>
<dbReference type="EMBL" id="OZ075145">
    <property type="protein sequence ID" value="CAL5049291.1"/>
    <property type="molecule type" value="Genomic_DNA"/>
</dbReference>
<feature type="transmembrane region" description="Helical" evidence="2">
    <location>
        <begin position="394"/>
        <end position="414"/>
    </location>
</feature>
<keyword evidence="2" id="KW-1133">Transmembrane helix</keyword>
<keyword evidence="2" id="KW-0812">Transmembrane</keyword>
<feature type="transmembrane region" description="Helical" evidence="2">
    <location>
        <begin position="115"/>
        <end position="134"/>
    </location>
</feature>
<evidence type="ECO:0000313" key="6">
    <source>
        <dbReference type="Proteomes" id="UP001497457"/>
    </source>
</evidence>